<dbReference type="InterPro" id="IPR047900">
    <property type="entry name" value="Choice_anch_G"/>
</dbReference>
<keyword evidence="1" id="KW-0732">Signal</keyword>
<dbReference type="InterPro" id="IPR052387">
    <property type="entry name" value="Fibrocystin"/>
</dbReference>
<feature type="domain" description="IPT/TIG" evidence="3">
    <location>
        <begin position="936"/>
        <end position="1017"/>
    </location>
</feature>
<dbReference type="CDD" id="cd00102">
    <property type="entry name" value="IPT"/>
    <property type="match status" value="7"/>
</dbReference>
<feature type="domain" description="IPT/TIG" evidence="3">
    <location>
        <begin position="1021"/>
        <end position="1102"/>
    </location>
</feature>
<feature type="domain" description="IPT/TIG" evidence="3">
    <location>
        <begin position="598"/>
        <end position="678"/>
    </location>
</feature>
<dbReference type="Proteomes" id="UP000228758">
    <property type="component" value="Unassembled WGS sequence"/>
</dbReference>
<feature type="domain" description="IPT/TIG" evidence="3">
    <location>
        <begin position="1105"/>
        <end position="1186"/>
    </location>
</feature>
<dbReference type="EMBL" id="PGFF01000001">
    <property type="protein sequence ID" value="PJJ71104.1"/>
    <property type="molecule type" value="Genomic_DNA"/>
</dbReference>
<dbReference type="Gene3D" id="2.60.40.10">
    <property type="entry name" value="Immunoglobulins"/>
    <property type="match status" value="12"/>
</dbReference>
<feature type="domain" description="IPT/TIG" evidence="3">
    <location>
        <begin position="1276"/>
        <end position="1356"/>
    </location>
</feature>
<feature type="domain" description="IPT/TIG" evidence="3">
    <location>
        <begin position="513"/>
        <end position="594"/>
    </location>
</feature>
<accession>A0A2M9CGP6</accession>
<dbReference type="InterPro" id="IPR002909">
    <property type="entry name" value="IPT_dom"/>
</dbReference>
<dbReference type="InterPro" id="IPR014756">
    <property type="entry name" value="Ig_E-set"/>
</dbReference>
<organism evidence="4 5">
    <name type="scientific">Diaminobutyricimonas aerilata</name>
    <dbReference type="NCBI Taxonomy" id="1162967"/>
    <lineage>
        <taxon>Bacteria</taxon>
        <taxon>Bacillati</taxon>
        <taxon>Actinomycetota</taxon>
        <taxon>Actinomycetes</taxon>
        <taxon>Micrococcales</taxon>
        <taxon>Microbacteriaceae</taxon>
        <taxon>Diaminobutyricimonas</taxon>
    </lineage>
</organism>
<dbReference type="SMART" id="SM00429">
    <property type="entry name" value="IPT"/>
    <property type="match status" value="12"/>
</dbReference>
<feature type="region of interest" description="Disordered" evidence="2">
    <location>
        <begin position="1606"/>
        <end position="1663"/>
    </location>
</feature>
<feature type="compositionally biased region" description="Low complexity" evidence="2">
    <location>
        <begin position="1632"/>
        <end position="1643"/>
    </location>
</feature>
<evidence type="ECO:0000313" key="5">
    <source>
        <dbReference type="Proteomes" id="UP000228758"/>
    </source>
</evidence>
<dbReference type="SUPFAM" id="SSF81296">
    <property type="entry name" value="E set domains"/>
    <property type="match status" value="12"/>
</dbReference>
<protein>
    <submittedName>
        <fullName evidence="4">IPT/TIG domain-containing protein</fullName>
    </submittedName>
</protein>
<proteinExistence type="predicted"/>
<dbReference type="InterPro" id="IPR013783">
    <property type="entry name" value="Ig-like_fold"/>
</dbReference>
<feature type="domain" description="IPT/TIG" evidence="3">
    <location>
        <begin position="682"/>
        <end position="763"/>
    </location>
</feature>
<dbReference type="PANTHER" id="PTHR46769">
    <property type="entry name" value="POLYCYSTIC KIDNEY AND HEPATIC DISEASE 1 (AUTOSOMAL RECESSIVE)-LIKE 1"/>
    <property type="match status" value="1"/>
</dbReference>
<dbReference type="OrthoDB" id="5479351at2"/>
<comment type="caution">
    <text evidence="4">The sequence shown here is derived from an EMBL/GenBank/DDBJ whole genome shotgun (WGS) entry which is preliminary data.</text>
</comment>
<dbReference type="PANTHER" id="PTHR46769:SF2">
    <property type="entry name" value="FIBROCYSTIN-L ISOFORM 2 PRECURSOR-RELATED"/>
    <property type="match status" value="1"/>
</dbReference>
<keyword evidence="5" id="KW-1185">Reference proteome</keyword>
<sequence>MGHSSLPASARRNSRSAIAALSITTLVAGMLTLGAGSASAAPGDRSSAEGQFLSGSLLGTLSAPQLALLGSTQAESDGSTNELDRDPLDPSVLEALVVDLPGGVQLPISLADVGLLSSYARADDDATSTGASGLVAESGGIGVGAVPGGVPGELTLGLEDVLGDEFAAEVADLRFELGALSASATSVEGGQPVGDYEIVGGELVVDSVTLGGITSAVTTTVAELQGSIAGPLADAGTGLSDGVAGVVSDTLGGLGLLRVDTAVGTVTVDLAAAMAGLPTVLGEGTPVTVDLASGVLRVDLAALGAGLNGRAPNSPVLDAATLDAVSSTVLGLVQTYVNDVQTRLTRALDSAAVDVSVTASLGLVPLPLLSVTVRGTLGQLLTAPAIGDSPFVTITALGAADVSALTDALVLGAVQPVLGTLQTGLTGPLTTAVSGLQSRIVTPVTGALQPALVALDEVLSVTVNVQEPTPAVAGRPFSTTALRMALLPRGPIPELLTLDVATGRVGANSLAVPPTLASIVPDEGPVTGGTATVIRGTGFTDATGVTFDGIPGTGFEVVDDGEIRVTSPAHAAGAAEVVVQHPAGASEPLTFDYVAPDAPSIIDLAPLSGPESGGTEVTITGVRFTGATAVTFGGAPGTALDVVDDTTIVVTTPPGVGTVPVVVEHPDGSSAPGSFTYVPEGAPAVASLSPDSGPVAGGTPVTIIGTGFTGVTEVAFGGVPGTGLQILSDTRLTVVTPAHVEGRFPVIVTGPAGSSGPAGFTFVAPEAPVVLDLAPRSGPTSGGTEVTIVGSGFTGATRVDFGGVPGSIPRVLSDTELVVTTPARAAGPVPVVVRHPAGDSNPGSFTFIAPDAPTVLALAPDSGPEAGGTAVVLTGDGLTGTTGVTVDGFPADFTVVDDDTIHLVTPPGAPGPADVVVQHPDGDAAPLAFTYLAPGAPALTGITPTSGPTIGGTAVTITGTGFTGATGVTFGGVPASSVVVVDDSTVTALTPARPAGPTVVVVQGAAAASNPLGFTYLVPPAPVLTALEPQSGPSDGGTRVVLTGTGFTGSTGVLFGLEPGIEPLVESDTRMSVTTPPHAPGAVEVVVEHPGGPSGPEMFTYLPPAPSLLAIDPAAGPVSGGTVVTLTGTGLLGATGVTFDGVPGTAFELLGPTVLRITTPAHAAGVVDVVVQHPSGASDPLDFTYVAPGAPALGRVLPDHGPVAGGTEVTLIGSGFTGATGVTFGGAPATAVTVVSDTEIRVTAPPGATPGTVPVVVQHPAGGSNPLPYTYLARTAPVIASLSPSEGPDAGGTEVLITGTGLTGTTGVTFGGIPATGLVVDGDTAARVTTPPGTGFVDVVVQHPGGASNPLEYTYLSDAAPAVSSADPGWDYVSGGARMRILGVRFSGTTAVVFDGVAGDDLTVIDDRTMEVTVPANAEGPAEVVALSPEGPSNAWQFRYLRVGTPVIASLSPGSGPLTGGTVVTIDGTGFANATGVTFGGVSATDVEVLSDDRIRATTPPATDPGTVDVVIVDPDGADLPGGFTYRPAGDSGPGTPGAPGPGSEPAGGTGAGEGARPTGDRLAATGAETGDSGILALMLLVAGLALAVARRRATRAVAGPATGAVVAAGTPRSGGGRPGRPHPGGPRVHRSSTPSAASEAASILGEWSPPSTAATGRRHSPN</sequence>
<feature type="region of interest" description="Disordered" evidence="2">
    <location>
        <begin position="1521"/>
        <end position="1566"/>
    </location>
</feature>
<evidence type="ECO:0000259" key="3">
    <source>
        <dbReference type="SMART" id="SM00429"/>
    </source>
</evidence>
<feature type="domain" description="IPT/TIG" evidence="3">
    <location>
        <begin position="767"/>
        <end position="848"/>
    </location>
</feature>
<dbReference type="Pfam" id="PF01833">
    <property type="entry name" value="TIG"/>
    <property type="match status" value="11"/>
</dbReference>
<dbReference type="RefSeq" id="WP_100363448.1">
    <property type="nucleotide sequence ID" value="NZ_PGFF01000001.1"/>
</dbReference>
<dbReference type="NCBIfam" id="NF033766">
    <property type="entry name" value="choice_anch_G"/>
    <property type="match status" value="1"/>
</dbReference>
<evidence type="ECO:0000313" key="4">
    <source>
        <dbReference type="EMBL" id="PJJ71104.1"/>
    </source>
</evidence>
<evidence type="ECO:0000256" key="1">
    <source>
        <dbReference type="ARBA" id="ARBA00022729"/>
    </source>
</evidence>
<reference evidence="4 5" key="1">
    <citation type="submission" date="2017-11" db="EMBL/GenBank/DDBJ databases">
        <title>Genomic Encyclopedia of Archaeal and Bacterial Type Strains, Phase II (KMG-II): From Individual Species to Whole Genera.</title>
        <authorList>
            <person name="Goeker M."/>
        </authorList>
    </citation>
    <scope>NUCLEOTIDE SEQUENCE [LARGE SCALE GENOMIC DNA]</scope>
    <source>
        <strain evidence="4 5">DSM 27393</strain>
    </source>
</reference>
<feature type="domain" description="IPT/TIG" evidence="3">
    <location>
        <begin position="852"/>
        <end position="932"/>
    </location>
</feature>
<feature type="domain" description="IPT/TIG" evidence="3">
    <location>
        <begin position="1190"/>
        <end position="1272"/>
    </location>
</feature>
<dbReference type="GO" id="GO:0005975">
    <property type="term" value="P:carbohydrate metabolic process"/>
    <property type="evidence" value="ECO:0007669"/>
    <property type="project" value="UniProtKB-ARBA"/>
</dbReference>
<evidence type="ECO:0000256" key="2">
    <source>
        <dbReference type="SAM" id="MobiDB-lite"/>
    </source>
</evidence>
<feature type="domain" description="IPT/TIG" evidence="3">
    <location>
        <begin position="1360"/>
        <end position="1441"/>
    </location>
</feature>
<gene>
    <name evidence="4" type="ORF">CLV46_0643</name>
</gene>
<feature type="domain" description="IPT/TIG" evidence="3">
    <location>
        <begin position="1445"/>
        <end position="1527"/>
    </location>
</feature>
<name>A0A2M9CGP6_9MICO</name>